<dbReference type="Proteomes" id="UP000003866">
    <property type="component" value="Unassembled WGS sequence"/>
</dbReference>
<dbReference type="AlphaFoldDB" id="A0AAN4AGA5"/>
<evidence type="ECO:0000313" key="2">
    <source>
        <dbReference type="Proteomes" id="UP000003866"/>
    </source>
</evidence>
<accession>A0AAN4AGA5</accession>
<reference evidence="1 2" key="1">
    <citation type="submission" date="2011-12" db="EMBL/GenBank/DDBJ databases">
        <authorList>
            <person name="Brinkac L."/>
            <person name="Radune D."/>
            <person name="Sanka R."/>
            <person name="Selengut J."/>
            <person name="DebRoy C."/>
            <person name="Feng P."/>
            <person name="Fratamico P.M."/>
            <person name="Kapur V."/>
            <person name="Kariyawasam S."/>
            <person name="Losada L."/>
            <person name="Nierman W.C."/>
            <person name="Nelson K."/>
        </authorList>
    </citation>
    <scope>NUCLEOTIDE SEQUENCE [LARGE SCALE GENOMIC DNA]</scope>
    <source>
        <strain evidence="1 2">4.0967</strain>
    </source>
</reference>
<proteinExistence type="predicted"/>
<evidence type="ECO:0000313" key="1">
    <source>
        <dbReference type="EMBL" id="EII35760.1"/>
    </source>
</evidence>
<name>A0AAN4AGA5_ECOLX</name>
<comment type="caution">
    <text evidence="1">The sequence shown here is derived from an EMBL/GenBank/DDBJ whole genome shotgun (WGS) entry which is preliminary data.</text>
</comment>
<organism evidence="1 2">
    <name type="scientific">Escherichia coli 4.0967</name>
    <dbReference type="NCBI Taxonomy" id="869687"/>
    <lineage>
        <taxon>Bacteria</taxon>
        <taxon>Pseudomonadati</taxon>
        <taxon>Pseudomonadota</taxon>
        <taxon>Gammaproteobacteria</taxon>
        <taxon>Enterobacterales</taxon>
        <taxon>Enterobacteriaceae</taxon>
        <taxon>Escherichia</taxon>
    </lineage>
</organism>
<sequence>MSQYVKGQEAVHFLPLVTFPLSSIDELANQFQNCNQRVCNGDHSPENDD</sequence>
<protein>
    <submittedName>
        <fullName evidence="1">Uncharacterized protein</fullName>
    </submittedName>
</protein>
<dbReference type="EMBL" id="AFAA02000015">
    <property type="protein sequence ID" value="EII35760.1"/>
    <property type="molecule type" value="Genomic_DNA"/>
</dbReference>
<gene>
    <name evidence="1" type="ORF">EC40967_B0032</name>
</gene>